<evidence type="ECO:0000313" key="2">
    <source>
        <dbReference type="EMBL" id="CAJ1954822.1"/>
    </source>
</evidence>
<feature type="compositionally biased region" description="Low complexity" evidence="1">
    <location>
        <begin position="129"/>
        <end position="153"/>
    </location>
</feature>
<feature type="compositionally biased region" description="Basic and acidic residues" evidence="1">
    <location>
        <begin position="68"/>
        <end position="79"/>
    </location>
</feature>
<feature type="region of interest" description="Disordered" evidence="1">
    <location>
        <begin position="1"/>
        <end position="228"/>
    </location>
</feature>
<feature type="compositionally biased region" description="Polar residues" evidence="1">
    <location>
        <begin position="156"/>
        <end position="175"/>
    </location>
</feature>
<dbReference type="EMBL" id="CAKOGP040001870">
    <property type="protein sequence ID" value="CAJ1954822.1"/>
    <property type="molecule type" value="Genomic_DNA"/>
</dbReference>
<comment type="caution">
    <text evidence="2">The sequence shown here is derived from an EMBL/GenBank/DDBJ whole genome shotgun (WGS) entry which is preliminary data.</text>
</comment>
<evidence type="ECO:0000256" key="1">
    <source>
        <dbReference type="SAM" id="MobiDB-lite"/>
    </source>
</evidence>
<feature type="region of interest" description="Disordered" evidence="1">
    <location>
        <begin position="240"/>
        <end position="306"/>
    </location>
</feature>
<feature type="compositionally biased region" description="Acidic residues" evidence="1">
    <location>
        <begin position="200"/>
        <end position="212"/>
    </location>
</feature>
<feature type="compositionally biased region" description="Low complexity" evidence="1">
    <location>
        <begin position="180"/>
        <end position="189"/>
    </location>
</feature>
<keyword evidence="3" id="KW-1185">Reference proteome</keyword>
<feature type="compositionally biased region" description="Low complexity" evidence="1">
    <location>
        <begin position="213"/>
        <end position="223"/>
    </location>
</feature>
<feature type="compositionally biased region" description="Basic and acidic residues" evidence="1">
    <location>
        <begin position="1"/>
        <end position="17"/>
    </location>
</feature>
<dbReference type="AlphaFoldDB" id="A0AAD2FWI2"/>
<protein>
    <submittedName>
        <fullName evidence="2">Uncharacterized protein</fullName>
    </submittedName>
</protein>
<reference evidence="2" key="1">
    <citation type="submission" date="2023-08" db="EMBL/GenBank/DDBJ databases">
        <authorList>
            <person name="Audoor S."/>
            <person name="Bilcke G."/>
        </authorList>
    </citation>
    <scope>NUCLEOTIDE SEQUENCE</scope>
</reference>
<organism evidence="2 3">
    <name type="scientific">Cylindrotheca closterium</name>
    <dbReference type="NCBI Taxonomy" id="2856"/>
    <lineage>
        <taxon>Eukaryota</taxon>
        <taxon>Sar</taxon>
        <taxon>Stramenopiles</taxon>
        <taxon>Ochrophyta</taxon>
        <taxon>Bacillariophyta</taxon>
        <taxon>Bacillariophyceae</taxon>
        <taxon>Bacillariophycidae</taxon>
        <taxon>Bacillariales</taxon>
        <taxon>Bacillariaceae</taxon>
        <taxon>Cylindrotheca</taxon>
    </lineage>
</organism>
<accession>A0AAD2FWI2</accession>
<sequence>MTKKKAQTEKRRKADRERKRKQRGTDPTLPRQQWKSLKDLTPAERVVHRLKQQNDSAKRVKARKGKKRETNDGRLESVDRGLTIVMADNRDAPQGDSNNNNNNKENEEPKPEAKIANDDDSDNESIPFAGTKSGKKAAASRPRRTTTSSPRIPFGSPSNVPAGNTDLSTLGSPTQGVPRAASAPWSSPPITCRTHASDGTPDEDGLDQEWGDDYCSYSPSDPSNEGLQNLQEKQGMNFEKFPFTKGTKGTTTLKRGGAAFTPDGATPQKRRRSEKPSSAAKQPSTKATKSTTTLKRAAAGSPDSCIPQKRCRLQMQSSAIQEQRTGDSLAALSSPILFETTPFVFIPGNRTFELNQNVAAPPSHAPDYIAFDSTNGTSWIYEAYASAREALIEVNARLGPLRNPFEWICPNCRNAFLIPQQACPACERIKQGKRD</sequence>
<evidence type="ECO:0000313" key="3">
    <source>
        <dbReference type="Proteomes" id="UP001295423"/>
    </source>
</evidence>
<gene>
    <name evidence="2" type="ORF">CYCCA115_LOCUS15414</name>
</gene>
<feature type="compositionally biased region" description="Low complexity" evidence="1">
    <location>
        <begin position="244"/>
        <end position="257"/>
    </location>
</feature>
<dbReference type="Proteomes" id="UP001295423">
    <property type="component" value="Unassembled WGS sequence"/>
</dbReference>
<proteinExistence type="predicted"/>
<feature type="compositionally biased region" description="Low complexity" evidence="1">
    <location>
        <begin position="276"/>
        <end position="299"/>
    </location>
</feature>
<name>A0AAD2FWI2_9STRA</name>
<feature type="compositionally biased region" description="Basic and acidic residues" evidence="1">
    <location>
        <begin position="36"/>
        <end position="47"/>
    </location>
</feature>
<feature type="compositionally biased region" description="Basic and acidic residues" evidence="1">
    <location>
        <begin position="104"/>
        <end position="117"/>
    </location>
</feature>